<dbReference type="RefSeq" id="WP_005872125.1">
    <property type="nucleotide sequence ID" value="NZ_ACYG01000027.1"/>
</dbReference>
<dbReference type="InterPro" id="IPR036411">
    <property type="entry name" value="TorD-like_sf"/>
</dbReference>
<name>C8PJM5_9BACT</name>
<dbReference type="EMBL" id="ACYG01000027">
    <property type="protein sequence ID" value="EEV17130.1"/>
    <property type="molecule type" value="Genomic_DNA"/>
</dbReference>
<dbReference type="STRING" id="824.CGRAC_0795"/>
<reference evidence="1 2" key="1">
    <citation type="submission" date="2009-07" db="EMBL/GenBank/DDBJ databases">
        <authorList>
            <person name="Madupu R."/>
            <person name="Sebastian Y."/>
            <person name="Durkin A.S."/>
            <person name="Torralba M."/>
            <person name="Methe B."/>
            <person name="Sutton G.G."/>
            <person name="Strausberg R.L."/>
            <person name="Nelson K.E."/>
        </authorList>
    </citation>
    <scope>NUCLEOTIDE SEQUENCE [LARGE SCALE GENOMIC DNA]</scope>
    <source>
        <strain evidence="1 2">RM3268</strain>
    </source>
</reference>
<evidence type="ECO:0000313" key="1">
    <source>
        <dbReference type="EMBL" id="EEV17130.1"/>
    </source>
</evidence>
<evidence type="ECO:0000313" key="2">
    <source>
        <dbReference type="Proteomes" id="UP000005709"/>
    </source>
</evidence>
<dbReference type="OrthoDB" id="5359673at2"/>
<dbReference type="SUPFAM" id="SSF89155">
    <property type="entry name" value="TorD-like"/>
    <property type="match status" value="1"/>
</dbReference>
<sequence length="179" mass="20384">MKLGELYSVICIIFATNFKGVIDEQKLRGLGKNWIIVNKNIENKNGHELWQKVQGEDYAALGRDFEALKGAFEMDFFKLISESEVELFYEKCRFKKPFAELKSAHAANMLALLAMIFKQNTDAKSHKILTLYLAQFIIPSFSALATHVQINAKSSYYKALGWFLADFCRVMKETPGLGI</sequence>
<organism evidence="1 2">
    <name type="scientific">Campylobacter gracilis RM3268</name>
    <dbReference type="NCBI Taxonomy" id="553220"/>
    <lineage>
        <taxon>Bacteria</taxon>
        <taxon>Pseudomonadati</taxon>
        <taxon>Campylobacterota</taxon>
        <taxon>Epsilonproteobacteria</taxon>
        <taxon>Campylobacterales</taxon>
        <taxon>Campylobacteraceae</taxon>
        <taxon>Campylobacter</taxon>
    </lineage>
</organism>
<keyword evidence="2" id="KW-1185">Reference proteome</keyword>
<proteinExistence type="predicted"/>
<accession>C8PJM5</accession>
<comment type="caution">
    <text evidence="1">The sequence shown here is derived from an EMBL/GenBank/DDBJ whole genome shotgun (WGS) entry which is preliminary data.</text>
</comment>
<dbReference type="Proteomes" id="UP000005709">
    <property type="component" value="Unassembled WGS sequence"/>
</dbReference>
<dbReference type="eggNOG" id="ENOG50318TU">
    <property type="taxonomic scope" value="Bacteria"/>
</dbReference>
<dbReference type="AlphaFoldDB" id="C8PJM5"/>
<protein>
    <submittedName>
        <fullName evidence="1">Uncharacterized protein</fullName>
    </submittedName>
</protein>
<gene>
    <name evidence="1" type="ORF">CAMGR0001_1425</name>
</gene>